<dbReference type="InterPro" id="IPR010730">
    <property type="entry name" value="HET"/>
</dbReference>
<comment type="caution">
    <text evidence="2">The sequence shown here is derived from an EMBL/GenBank/DDBJ whole genome shotgun (WGS) entry which is preliminary data.</text>
</comment>
<organism evidence="2 3">
    <name type="scientific">Staphylotrichum longicolle</name>
    <dbReference type="NCBI Taxonomy" id="669026"/>
    <lineage>
        <taxon>Eukaryota</taxon>
        <taxon>Fungi</taxon>
        <taxon>Dikarya</taxon>
        <taxon>Ascomycota</taxon>
        <taxon>Pezizomycotina</taxon>
        <taxon>Sordariomycetes</taxon>
        <taxon>Sordariomycetidae</taxon>
        <taxon>Sordariales</taxon>
        <taxon>Chaetomiaceae</taxon>
        <taxon>Staphylotrichum</taxon>
    </lineage>
</organism>
<dbReference type="Pfam" id="PF06985">
    <property type="entry name" value="HET"/>
    <property type="match status" value="1"/>
</dbReference>
<keyword evidence="3" id="KW-1185">Reference proteome</keyword>
<evidence type="ECO:0000313" key="3">
    <source>
        <dbReference type="Proteomes" id="UP001197093"/>
    </source>
</evidence>
<dbReference type="EMBL" id="JAHCVI010000004">
    <property type="protein sequence ID" value="KAG7286250.1"/>
    <property type="molecule type" value="Genomic_DNA"/>
</dbReference>
<gene>
    <name evidence="2" type="ORF">NEMBOFW57_008557</name>
</gene>
<evidence type="ECO:0000313" key="2">
    <source>
        <dbReference type="EMBL" id="KAG7286250.1"/>
    </source>
</evidence>
<feature type="domain" description="Heterokaryon incompatibility" evidence="1">
    <location>
        <begin position="47"/>
        <end position="185"/>
    </location>
</feature>
<dbReference type="InterPro" id="IPR052895">
    <property type="entry name" value="HetReg/Transcr_Mod"/>
</dbReference>
<dbReference type="PANTHER" id="PTHR24148">
    <property type="entry name" value="ANKYRIN REPEAT DOMAIN-CONTAINING PROTEIN 39 HOMOLOG-RELATED"/>
    <property type="match status" value="1"/>
</dbReference>
<proteinExistence type="predicted"/>
<dbReference type="Proteomes" id="UP001197093">
    <property type="component" value="Unassembled WGS sequence"/>
</dbReference>
<dbReference type="PANTHER" id="PTHR24148:SF73">
    <property type="entry name" value="HET DOMAIN PROTEIN (AFU_ORTHOLOGUE AFUA_8G01020)"/>
    <property type="match status" value="1"/>
</dbReference>
<evidence type="ECO:0000259" key="1">
    <source>
        <dbReference type="Pfam" id="PF06985"/>
    </source>
</evidence>
<reference evidence="2" key="1">
    <citation type="submission" date="2023-02" db="EMBL/GenBank/DDBJ databases">
        <authorList>
            <person name="Palmer J.M."/>
        </authorList>
    </citation>
    <scope>NUCLEOTIDE SEQUENCE</scope>
    <source>
        <strain evidence="2">FW57</strain>
    </source>
</reference>
<dbReference type="AlphaFoldDB" id="A0AAD4ES82"/>
<accession>A0AAD4ES82</accession>
<protein>
    <recommendedName>
        <fullName evidence="1">Heterokaryon incompatibility domain-containing protein</fullName>
    </recommendedName>
</protein>
<name>A0AAD4ES82_9PEZI</name>
<sequence>MQGTETYTYGPLLLEPPEIRLLILHAGSRDEPIQCTLFNVELPDADYQALSYEWGLPDDTIDGRVIINGLPHARPMQTNLGLALLGIREETHDRILWIDALCINQEDLREKGQHVAMMGDIFRNATSVIVWLGPEADNSHLAMRMMASRTWTTSASTDLERECRMEALVALAHRRYWRRVWVIQEFHLARRYELRCGADVVCQESFEDCMIWGLDALGGGMKTSPAHAHRLARDISQAPELCKLSRWLRMCFQSGFEASNQRDYVYALIGISYDCRDGVVVPEYSGTVRDTFLQAAPFFHTYPSGQNPTLLARDGQRLAEKMGLVFDGDLRRAFLERDSL</sequence>